<evidence type="ECO:0000256" key="1">
    <source>
        <dbReference type="ARBA" id="ARBA00022801"/>
    </source>
</evidence>
<name>A0A345UNW6_9BACT</name>
<sequence length="421" mass="47218">MPVFDNKYITIYRDNDFEAFFETSASSRRKLIYAHLLIYLLPVVLAYVLAATIGAIGLLYWVYTGLAWLMYMMVAIETTAYMYPQSRDWFKKIFPWVIPLLAIGGGWLGFHLGVSAYSGDTETAVPGSFEYVMANDLWRAGLHYAGIMAAFLLVHTGMSLFLKSARVLYTERAELESDVRFAHEVQNRFLQDVSLTKAETGLTAFGRSVPASELGGDYFELSENSDGHLIAAVGDISGHSFGAGLLMSVTRSALQTHLMYRQDPAEILNRLNQMLVKQSGRSMFATMVMLRIDPHSRRIQLSNAGHIPVYHYRAAAQKLKKRHIRGLALGMTAKATYDTFLFEAEPGDLLLICSDGLTETRDETGKIRDFASFETLVENRLRQTPPDATAQTICETLFQHLSEINHAPAPEDDLTLIVIRF</sequence>
<keyword evidence="2" id="KW-1133">Transmembrane helix</keyword>
<keyword evidence="1" id="KW-0378">Hydrolase</keyword>
<gene>
    <name evidence="4" type="ORF">CYPRO_2931</name>
</gene>
<keyword evidence="2" id="KW-0812">Transmembrane</keyword>
<feature type="transmembrane region" description="Helical" evidence="2">
    <location>
        <begin position="137"/>
        <end position="162"/>
    </location>
</feature>
<proteinExistence type="predicted"/>
<dbReference type="RefSeq" id="WP_114985292.1">
    <property type="nucleotide sequence ID" value="NZ_CP027806.1"/>
</dbReference>
<feature type="transmembrane region" description="Helical" evidence="2">
    <location>
        <begin position="36"/>
        <end position="60"/>
    </location>
</feature>
<feature type="transmembrane region" description="Helical" evidence="2">
    <location>
        <begin position="66"/>
        <end position="84"/>
    </location>
</feature>
<dbReference type="PANTHER" id="PTHR43156:SF2">
    <property type="entry name" value="STAGE II SPORULATION PROTEIN E"/>
    <property type="match status" value="1"/>
</dbReference>
<dbReference type="InterPro" id="IPR052016">
    <property type="entry name" value="Bact_Sigma-Reg"/>
</dbReference>
<dbReference type="EMBL" id="CP027806">
    <property type="protein sequence ID" value="AXJ02168.1"/>
    <property type="molecule type" value="Genomic_DNA"/>
</dbReference>
<organism evidence="4 5">
    <name type="scientific">Cyclonatronum proteinivorum</name>
    <dbReference type="NCBI Taxonomy" id="1457365"/>
    <lineage>
        <taxon>Bacteria</taxon>
        <taxon>Pseudomonadati</taxon>
        <taxon>Balneolota</taxon>
        <taxon>Balneolia</taxon>
        <taxon>Balneolales</taxon>
        <taxon>Cyclonatronaceae</taxon>
        <taxon>Cyclonatronum</taxon>
    </lineage>
</organism>
<dbReference type="OrthoDB" id="9763484at2"/>
<reference evidence="4 5" key="1">
    <citation type="submission" date="2018-03" db="EMBL/GenBank/DDBJ databases">
        <title>Phenotypic and genomic properties of Cyclonatronum proteinivorum gen. nov., sp. nov., a haloalkaliphilic bacteroidete from soda lakes possessing Na+-translocating rhodopsin.</title>
        <authorList>
            <person name="Toshchakov S.V."/>
            <person name="Korzhenkov A."/>
            <person name="Samarov N.I."/>
            <person name="Kublanov I.V."/>
            <person name="Muntyan M.S."/>
            <person name="Sorokin D.Y."/>
        </authorList>
    </citation>
    <scope>NUCLEOTIDE SEQUENCE [LARGE SCALE GENOMIC DNA]</scope>
    <source>
        <strain evidence="4 5">Omega</strain>
    </source>
</reference>
<evidence type="ECO:0000313" key="5">
    <source>
        <dbReference type="Proteomes" id="UP000254808"/>
    </source>
</evidence>
<evidence type="ECO:0000256" key="2">
    <source>
        <dbReference type="SAM" id="Phobius"/>
    </source>
</evidence>
<dbReference type="Proteomes" id="UP000254808">
    <property type="component" value="Chromosome"/>
</dbReference>
<dbReference type="GO" id="GO:0016791">
    <property type="term" value="F:phosphatase activity"/>
    <property type="evidence" value="ECO:0007669"/>
    <property type="project" value="TreeGrafter"/>
</dbReference>
<protein>
    <submittedName>
        <fullName evidence="4">Serine phosphatase RsbU, regulator of sigma subunit</fullName>
    </submittedName>
</protein>
<feature type="domain" description="PPM-type phosphatase" evidence="3">
    <location>
        <begin position="199"/>
        <end position="421"/>
    </location>
</feature>
<dbReference type="Pfam" id="PF07228">
    <property type="entry name" value="SpoIIE"/>
    <property type="match status" value="1"/>
</dbReference>
<dbReference type="InterPro" id="IPR036457">
    <property type="entry name" value="PPM-type-like_dom_sf"/>
</dbReference>
<dbReference type="AlphaFoldDB" id="A0A345UNW6"/>
<evidence type="ECO:0000259" key="3">
    <source>
        <dbReference type="SMART" id="SM00331"/>
    </source>
</evidence>
<dbReference type="KEGG" id="cprv:CYPRO_2931"/>
<dbReference type="Gene3D" id="3.60.40.10">
    <property type="entry name" value="PPM-type phosphatase domain"/>
    <property type="match status" value="1"/>
</dbReference>
<dbReference type="SMART" id="SM00331">
    <property type="entry name" value="PP2C_SIG"/>
    <property type="match status" value="1"/>
</dbReference>
<accession>A0A345UNW6</accession>
<dbReference type="InterPro" id="IPR001932">
    <property type="entry name" value="PPM-type_phosphatase-like_dom"/>
</dbReference>
<dbReference type="SUPFAM" id="SSF81606">
    <property type="entry name" value="PP2C-like"/>
    <property type="match status" value="1"/>
</dbReference>
<evidence type="ECO:0000313" key="4">
    <source>
        <dbReference type="EMBL" id="AXJ02168.1"/>
    </source>
</evidence>
<dbReference type="PANTHER" id="PTHR43156">
    <property type="entry name" value="STAGE II SPORULATION PROTEIN E-RELATED"/>
    <property type="match status" value="1"/>
</dbReference>
<feature type="transmembrane region" description="Helical" evidence="2">
    <location>
        <begin position="96"/>
        <end position="117"/>
    </location>
</feature>
<keyword evidence="2" id="KW-0472">Membrane</keyword>
<keyword evidence="5" id="KW-1185">Reference proteome</keyword>